<proteinExistence type="predicted"/>
<name>A0A2P4XGL9_9STRA</name>
<feature type="compositionally biased region" description="Basic and acidic residues" evidence="1">
    <location>
        <begin position="134"/>
        <end position="157"/>
    </location>
</feature>
<evidence type="ECO:0000256" key="1">
    <source>
        <dbReference type="SAM" id="MobiDB-lite"/>
    </source>
</evidence>
<sequence length="383" mass="43500">MPVVVESVIRTAKVENISLSSRPLFSVTGEISVDGKTISTRRILLDCGVTTIYVVERLVNGHQLETKKFEDKNIGVKLGDNQIVEMELEVVKISGLGEFDKCVGVVHATTDEFDYILRIPFIEDIQPHIDCKIDQSKDQDRRFPEPDSRRGTARETNQDQQQARLLRSPEERSIPTDGYTRGSLRSCDFAEPLRHTVILARGAVQKVRRTVVRKQQQDSSAGKGSVWNSDSESSKREGTAGSDVDGGSTQGKNNIVGKMSTMGGGDEIVHHKKEAKKFLEIKTKSIEEPVFMLVLFNETTKRVARTLQRQDQLDSVLTAKAQRYFETDWESFQDNPAFNLLMEYKDNVFRLELPEGSPEIREIEHRIDVKDPNLEMYKQQWLQ</sequence>
<protein>
    <submittedName>
        <fullName evidence="2">Uncharacterized protein</fullName>
    </submittedName>
</protein>
<evidence type="ECO:0000313" key="2">
    <source>
        <dbReference type="EMBL" id="POM64700.1"/>
    </source>
</evidence>
<comment type="caution">
    <text evidence="2">The sequence shown here is derived from an EMBL/GenBank/DDBJ whole genome shotgun (WGS) entry which is preliminary data.</text>
</comment>
<dbReference type="AlphaFoldDB" id="A0A2P4XGL9"/>
<organism evidence="2 3">
    <name type="scientific">Phytophthora palmivora</name>
    <dbReference type="NCBI Taxonomy" id="4796"/>
    <lineage>
        <taxon>Eukaryota</taxon>
        <taxon>Sar</taxon>
        <taxon>Stramenopiles</taxon>
        <taxon>Oomycota</taxon>
        <taxon>Peronosporomycetes</taxon>
        <taxon>Peronosporales</taxon>
        <taxon>Peronosporaceae</taxon>
        <taxon>Phytophthora</taxon>
    </lineage>
</organism>
<accession>A0A2P4XGL9</accession>
<evidence type="ECO:0000313" key="3">
    <source>
        <dbReference type="Proteomes" id="UP000237271"/>
    </source>
</evidence>
<dbReference type="Proteomes" id="UP000237271">
    <property type="component" value="Unassembled WGS sequence"/>
</dbReference>
<feature type="region of interest" description="Disordered" evidence="1">
    <location>
        <begin position="134"/>
        <end position="181"/>
    </location>
</feature>
<feature type="region of interest" description="Disordered" evidence="1">
    <location>
        <begin position="209"/>
        <end position="265"/>
    </location>
</feature>
<dbReference type="EMBL" id="NCKW01011061">
    <property type="protein sequence ID" value="POM64700.1"/>
    <property type="molecule type" value="Genomic_DNA"/>
</dbReference>
<gene>
    <name evidence="2" type="ORF">PHPALM_19738</name>
</gene>
<reference evidence="2 3" key="1">
    <citation type="journal article" date="2017" name="Genome Biol. Evol.">
        <title>Phytophthora megakarya and P. palmivora, closely related causal agents of cacao black pod rot, underwent increases in genome sizes and gene numbers by different mechanisms.</title>
        <authorList>
            <person name="Ali S.S."/>
            <person name="Shao J."/>
            <person name="Lary D.J."/>
            <person name="Kronmiller B."/>
            <person name="Shen D."/>
            <person name="Strem M.D."/>
            <person name="Amoako-Attah I."/>
            <person name="Akrofi A.Y."/>
            <person name="Begoude B.A."/>
            <person name="Ten Hoopen G.M."/>
            <person name="Coulibaly K."/>
            <person name="Kebe B.I."/>
            <person name="Melnick R.L."/>
            <person name="Guiltinan M.J."/>
            <person name="Tyler B.M."/>
            <person name="Meinhardt L.W."/>
            <person name="Bailey B.A."/>
        </authorList>
    </citation>
    <scope>NUCLEOTIDE SEQUENCE [LARGE SCALE GENOMIC DNA]</scope>
    <source>
        <strain evidence="3">sbr112.9</strain>
    </source>
</reference>
<feature type="compositionally biased region" description="Polar residues" evidence="1">
    <location>
        <begin position="218"/>
        <end position="231"/>
    </location>
</feature>
<keyword evidence="3" id="KW-1185">Reference proteome</keyword>